<dbReference type="NCBIfam" id="TIGR01610">
    <property type="entry name" value="phage_O_Nterm"/>
    <property type="match status" value="1"/>
</dbReference>
<gene>
    <name evidence="3" type="ORF">CTT34_10175</name>
</gene>
<evidence type="ECO:0000259" key="2">
    <source>
        <dbReference type="Pfam" id="PF04492"/>
    </source>
</evidence>
<feature type="region of interest" description="Disordered" evidence="1">
    <location>
        <begin position="157"/>
        <end position="181"/>
    </location>
</feature>
<evidence type="ECO:0000313" key="4">
    <source>
        <dbReference type="Proteomes" id="UP000463949"/>
    </source>
</evidence>
<protein>
    <recommendedName>
        <fullName evidence="2">Bacteriophage lambda Replication protein O N-terminal domain-containing protein</fullName>
    </recommendedName>
</protein>
<dbReference type="Gene3D" id="1.10.10.10">
    <property type="entry name" value="Winged helix-like DNA-binding domain superfamily/Winged helix DNA-binding domain"/>
    <property type="match status" value="1"/>
</dbReference>
<evidence type="ECO:0000256" key="1">
    <source>
        <dbReference type="SAM" id="MobiDB-lite"/>
    </source>
</evidence>
<dbReference type="Proteomes" id="UP000463949">
    <property type="component" value="Chromosome"/>
</dbReference>
<dbReference type="KEGG" id="hmd:CTT34_10175"/>
<feature type="region of interest" description="Disordered" evidence="1">
    <location>
        <begin position="1"/>
        <end position="24"/>
    </location>
</feature>
<feature type="domain" description="Bacteriophage lambda Replication protein O N-terminal" evidence="2">
    <location>
        <begin position="24"/>
        <end position="118"/>
    </location>
</feature>
<reference evidence="3 4" key="1">
    <citation type="submission" date="2017-10" db="EMBL/GenBank/DDBJ databases">
        <title>Coral associated bacteria.</title>
        <authorList>
            <person name="Wang X."/>
        </authorList>
    </citation>
    <scope>NUCLEOTIDE SEQUENCE [LARGE SCALE GENOMIC DNA]</scope>
    <source>
        <strain evidence="3 4">SCSIO 43005</strain>
    </source>
</reference>
<sequence length="370" mass="42562">MSNLAYLPGHEPDQVPEEQPRGPQLENGYVRISHEVMRALGRARLRGSEYPIVLFIIDETWGWHVKHKVLRTSYIAKGLGIPATSVSEAVAELLRRRVLYRVGDSQGPIGFNKNYDQWQSKSSASKRVKRANQESGMIHHNAEQLVHDNGEQFIHQNRESNKDRKDRKDINPLSDSSDEHVSNDLESLFNEFWQAGLPKDGKKPAKQKFIALLKKQSDPAAFTARLIDDIRTRLDAAVPGFAKLHPKTYLNQQRWEDELPERCPHVAIIEAWNTEMPAHIEKVSPEDWTPDSHGFQALANAWHNFKTKPRSSTGKPVFTQEPEGIEFYREVFRRLAAVDRIHREESARWCRLSWAVKQQETIKIFKGEIA</sequence>
<organism evidence="3 4">
    <name type="scientific">Vreelandella aquamarina</name>
    <dbReference type="NCBI Taxonomy" id="77097"/>
    <lineage>
        <taxon>Bacteria</taxon>
        <taxon>Pseudomonadati</taxon>
        <taxon>Pseudomonadota</taxon>
        <taxon>Gammaproteobacteria</taxon>
        <taxon>Oceanospirillales</taxon>
        <taxon>Halomonadaceae</taxon>
        <taxon>Vreelandella</taxon>
    </lineage>
</organism>
<accession>A0A857GL80</accession>
<dbReference type="GO" id="GO:0006260">
    <property type="term" value="P:DNA replication"/>
    <property type="evidence" value="ECO:0007669"/>
    <property type="project" value="InterPro"/>
</dbReference>
<dbReference type="InterPro" id="IPR036388">
    <property type="entry name" value="WH-like_DNA-bd_sf"/>
</dbReference>
<dbReference type="EMBL" id="CP024621">
    <property type="protein sequence ID" value="QHD50029.1"/>
    <property type="molecule type" value="Genomic_DNA"/>
</dbReference>
<feature type="compositionally biased region" description="Basic and acidic residues" evidence="1">
    <location>
        <begin position="157"/>
        <end position="170"/>
    </location>
</feature>
<dbReference type="OrthoDB" id="6313655at2"/>
<name>A0A857GL80_9GAMM</name>
<dbReference type="RefSeq" id="WP_159342342.1">
    <property type="nucleotide sequence ID" value="NZ_CP024621.1"/>
</dbReference>
<evidence type="ECO:0000313" key="3">
    <source>
        <dbReference type="EMBL" id="QHD50029.1"/>
    </source>
</evidence>
<proteinExistence type="predicted"/>
<dbReference type="Pfam" id="PF04492">
    <property type="entry name" value="Phage_rep_O"/>
    <property type="match status" value="1"/>
</dbReference>
<dbReference type="InterPro" id="IPR006497">
    <property type="entry name" value="Phage_lambda_VrpO_N"/>
</dbReference>
<dbReference type="AlphaFoldDB" id="A0A857GL80"/>